<accession>A0ABS4GRG2</accession>
<gene>
    <name evidence="1" type="ORF">J2Z37_002881</name>
</gene>
<reference evidence="1 2" key="1">
    <citation type="submission" date="2021-03" db="EMBL/GenBank/DDBJ databases">
        <title>Genomic Encyclopedia of Type Strains, Phase IV (KMG-IV): sequencing the most valuable type-strain genomes for metagenomic binning, comparative biology and taxonomic classification.</title>
        <authorList>
            <person name="Goeker M."/>
        </authorList>
    </citation>
    <scope>NUCLEOTIDE SEQUENCE [LARGE SCALE GENOMIC DNA]</scope>
    <source>
        <strain evidence="1 2">DSM 24738</strain>
    </source>
</reference>
<evidence type="ECO:0000313" key="1">
    <source>
        <dbReference type="EMBL" id="MBP1932870.1"/>
    </source>
</evidence>
<evidence type="ECO:0000313" key="2">
    <source>
        <dbReference type="Proteomes" id="UP001519343"/>
    </source>
</evidence>
<proteinExistence type="predicted"/>
<keyword evidence="2" id="KW-1185">Reference proteome</keyword>
<sequence length="179" mass="21620">MFLLDKSAVEIWKMLIPSKYILFPFEMDNEELIFHYRDYIYFVQDDGAVVRMGKPIDLHKQKLEDLWQLLFYDRQTFDYDHHGIFSIGAILKHMGYMVPFTYHPHQTHLVEIVDLINPDQVYQIELNSLSFRFVLYQSLLYCDELNEQFRGETEFEIQQILRTDLSSVPNERSSRRRKL</sequence>
<dbReference type="RefSeq" id="WP_209810901.1">
    <property type="nucleotide sequence ID" value="NZ_JAGGKT010000008.1"/>
</dbReference>
<organism evidence="1 2">
    <name type="scientific">Ammoniphilus resinae</name>
    <dbReference type="NCBI Taxonomy" id="861532"/>
    <lineage>
        <taxon>Bacteria</taxon>
        <taxon>Bacillati</taxon>
        <taxon>Bacillota</taxon>
        <taxon>Bacilli</taxon>
        <taxon>Bacillales</taxon>
        <taxon>Paenibacillaceae</taxon>
        <taxon>Aneurinibacillus group</taxon>
        <taxon>Ammoniphilus</taxon>
    </lineage>
</organism>
<dbReference type="EMBL" id="JAGGKT010000008">
    <property type="protein sequence ID" value="MBP1932870.1"/>
    <property type="molecule type" value="Genomic_DNA"/>
</dbReference>
<name>A0ABS4GRG2_9BACL</name>
<comment type="caution">
    <text evidence="1">The sequence shown here is derived from an EMBL/GenBank/DDBJ whole genome shotgun (WGS) entry which is preliminary data.</text>
</comment>
<dbReference type="Proteomes" id="UP001519343">
    <property type="component" value="Unassembled WGS sequence"/>
</dbReference>
<protein>
    <submittedName>
        <fullName evidence="1">Uncharacterized protein</fullName>
    </submittedName>
</protein>